<dbReference type="RefSeq" id="WP_346820123.1">
    <property type="nucleotide sequence ID" value="NZ_JBDKWZ010000002.1"/>
</dbReference>
<accession>A0AAW9S4P6</accession>
<gene>
    <name evidence="1" type="ORF">AAG747_05435</name>
</gene>
<reference evidence="1 2" key="1">
    <citation type="submission" date="2024-04" db="EMBL/GenBank/DDBJ databases">
        <title>Novel genus in family Flammeovirgaceae.</title>
        <authorList>
            <person name="Nguyen T.H."/>
            <person name="Vuong T.Q."/>
            <person name="Le H."/>
            <person name="Kim S.-G."/>
        </authorList>
    </citation>
    <scope>NUCLEOTIDE SEQUENCE [LARGE SCALE GENOMIC DNA]</scope>
    <source>
        <strain evidence="1 2">JCM 23209</strain>
    </source>
</reference>
<comment type="caution">
    <text evidence="1">The sequence shown here is derived from an EMBL/GenBank/DDBJ whole genome shotgun (WGS) entry which is preliminary data.</text>
</comment>
<dbReference type="AlphaFoldDB" id="A0AAW9S4P6"/>
<proteinExistence type="predicted"/>
<name>A0AAW9S4P6_9BACT</name>
<sequence>MKTKKLLLVGRRKEALDRLVMGLTWEGYTVEGTVNVEEVLTNYVPSQYDLVAFGAGVGQKNKQLLKNFFNLNNPNILLLDCPLPVFSLIMDQIKYAFDNQWTKEEFIEEFSYEINTGVQVTFCLKKECNITIRFYQFNHLNGDEHITNILTGFLKEGEHHYSLPSEGWVENGRNVLGVQAGSQLALFPIEKVIEN</sequence>
<evidence type="ECO:0000313" key="2">
    <source>
        <dbReference type="Proteomes" id="UP001403385"/>
    </source>
</evidence>
<keyword evidence="2" id="KW-1185">Reference proteome</keyword>
<dbReference type="Proteomes" id="UP001403385">
    <property type="component" value="Unassembled WGS sequence"/>
</dbReference>
<dbReference type="EMBL" id="JBDKWZ010000002">
    <property type="protein sequence ID" value="MEN7547339.1"/>
    <property type="molecule type" value="Genomic_DNA"/>
</dbReference>
<evidence type="ECO:0000313" key="1">
    <source>
        <dbReference type="EMBL" id="MEN7547339.1"/>
    </source>
</evidence>
<protein>
    <submittedName>
        <fullName evidence="1">Uncharacterized protein</fullName>
    </submittedName>
</protein>
<organism evidence="1 2">
    <name type="scientific">Rapidithrix thailandica</name>
    <dbReference type="NCBI Taxonomy" id="413964"/>
    <lineage>
        <taxon>Bacteria</taxon>
        <taxon>Pseudomonadati</taxon>
        <taxon>Bacteroidota</taxon>
        <taxon>Cytophagia</taxon>
        <taxon>Cytophagales</taxon>
        <taxon>Flammeovirgaceae</taxon>
        <taxon>Rapidithrix</taxon>
    </lineage>
</organism>